<sequence length="852" mass="94687">MSDPALIIQRIYGTSSTSQLNFAVSPMHIAYIASGGVVVSQINRESGELTNQRFFCANNPHGNALPQTSAYSYLNMVQQQSQQAEEKDQYGIPKLMHTVLVDETQGTGDLSSSSSPPKAQQKVKTISCIAISPDEKYLAVGESGAHPRILLFSLAPDSNSFPVVSISEHSFGITALQFSPESNYLMSVGDTHDGFIYIWKISGCNATMVGVNKCTSQINGLLWNDDSIITYGVRYIKIWTFTESERKSMIQGKNVILGNFLNGNFVSATPCFDETLEDDIFFLTSLGEICGYNFKTNTLKLRYTNLEDSKLGVVISDQYSGKILIATDHIEELPHSELVNDIAKENDVLIDSPSKVKFNPPITCVKQVSANIFVYITSNEEIQLYSAITGKSVHLIDSLSKSVNGVKKTTSGKVITWTREGILKCIEEKTLDMKDVISLKVKPIPNVVIENHITAIDLTPNGDFIAGDAYGTLTVYSPEGDVIFSVQAHEFSINDVTFLEIEKFQFIISIGRDRMIQIFARTDQNHAEITNEWSIYQTLADHKANLLQIIFHEHKLYVSSADRSISIHKFEVDQDVVSINKEKTITVKSTPTSISISGEEMLVFTMDKQLTVFNLHTVESIRNMKLCDENGDSLLIDSAIVTHANQIVCSCSDKSIRIFNYITGRQLSVSWGHSEATKFLVYFSDHLITLSNSGCLFSWALTEPILDSPLKSTIQKYNEFVTPPKVTRKIKKPLSQTSTPVRKALNPSPTFTRTPTTARLQSTTKMTPSKLNSSSKTNLSPSPTSTNIRRESRVAISPRSSPRASPSIVAKKPLTVTNRTRLHGNIWIHIQVKKSTTLKEKSLGSFNMRRNF</sequence>
<evidence type="ECO:0000313" key="3">
    <source>
        <dbReference type="Proteomes" id="UP000094389"/>
    </source>
</evidence>
<gene>
    <name evidence="2" type="ORF">CYBJADRAFT_174095</name>
</gene>
<name>A0A1E4RZH9_CYBJN</name>
<dbReference type="GeneID" id="30990931"/>
<dbReference type="SUPFAM" id="SSF50978">
    <property type="entry name" value="WD40 repeat-like"/>
    <property type="match status" value="2"/>
</dbReference>
<feature type="compositionally biased region" description="Polar residues" evidence="1">
    <location>
        <begin position="747"/>
        <end position="766"/>
    </location>
</feature>
<dbReference type="InterPro" id="IPR015943">
    <property type="entry name" value="WD40/YVTN_repeat-like_dom_sf"/>
</dbReference>
<dbReference type="RefSeq" id="XP_020069695.1">
    <property type="nucleotide sequence ID" value="XM_020216535.1"/>
</dbReference>
<dbReference type="STRING" id="983966.A0A1E4RZH9"/>
<dbReference type="Proteomes" id="UP000094389">
    <property type="component" value="Unassembled WGS sequence"/>
</dbReference>
<feature type="compositionally biased region" description="Low complexity" evidence="1">
    <location>
        <begin position="767"/>
        <end position="787"/>
    </location>
</feature>
<proteinExistence type="predicted"/>
<dbReference type="PANTHER" id="PTHR45589">
    <property type="entry name" value="WD REPEAT DOMAIN 62, ISOFORM G"/>
    <property type="match status" value="1"/>
</dbReference>
<evidence type="ECO:0000313" key="2">
    <source>
        <dbReference type="EMBL" id="ODV72656.1"/>
    </source>
</evidence>
<keyword evidence="3" id="KW-1185">Reference proteome</keyword>
<dbReference type="Gene3D" id="2.130.10.10">
    <property type="entry name" value="YVTN repeat-like/Quinoprotein amine dehydrogenase"/>
    <property type="match status" value="3"/>
</dbReference>
<reference evidence="2 3" key="1">
    <citation type="journal article" date="2016" name="Proc. Natl. Acad. Sci. U.S.A.">
        <title>Comparative genomics of biotechnologically important yeasts.</title>
        <authorList>
            <person name="Riley R."/>
            <person name="Haridas S."/>
            <person name="Wolfe K.H."/>
            <person name="Lopes M.R."/>
            <person name="Hittinger C.T."/>
            <person name="Goeker M."/>
            <person name="Salamov A.A."/>
            <person name="Wisecaver J.H."/>
            <person name="Long T.M."/>
            <person name="Calvey C.H."/>
            <person name="Aerts A.L."/>
            <person name="Barry K.W."/>
            <person name="Choi C."/>
            <person name="Clum A."/>
            <person name="Coughlan A.Y."/>
            <person name="Deshpande S."/>
            <person name="Douglass A.P."/>
            <person name="Hanson S.J."/>
            <person name="Klenk H.-P."/>
            <person name="LaButti K.M."/>
            <person name="Lapidus A."/>
            <person name="Lindquist E.A."/>
            <person name="Lipzen A.M."/>
            <person name="Meier-Kolthoff J.P."/>
            <person name="Ohm R.A."/>
            <person name="Otillar R.P."/>
            <person name="Pangilinan J.L."/>
            <person name="Peng Y."/>
            <person name="Rokas A."/>
            <person name="Rosa C.A."/>
            <person name="Scheuner C."/>
            <person name="Sibirny A.A."/>
            <person name="Slot J.C."/>
            <person name="Stielow J.B."/>
            <person name="Sun H."/>
            <person name="Kurtzman C.P."/>
            <person name="Blackwell M."/>
            <person name="Grigoriev I.V."/>
            <person name="Jeffries T.W."/>
        </authorList>
    </citation>
    <scope>NUCLEOTIDE SEQUENCE [LARGE SCALE GENOMIC DNA]</scope>
    <source>
        <strain evidence="3">ATCC 18201 / CBS 1600 / BCRC 20928 / JCM 3617 / NBRC 0987 / NRRL Y-1542</strain>
    </source>
</reference>
<dbReference type="SMART" id="SM00320">
    <property type="entry name" value="WD40"/>
    <property type="match status" value="7"/>
</dbReference>
<dbReference type="OMA" id="ASYYTWA"/>
<feature type="compositionally biased region" description="Low complexity" evidence="1">
    <location>
        <begin position="794"/>
        <end position="809"/>
    </location>
</feature>
<feature type="region of interest" description="Disordered" evidence="1">
    <location>
        <begin position="730"/>
        <end position="809"/>
    </location>
</feature>
<dbReference type="InterPro" id="IPR001680">
    <property type="entry name" value="WD40_rpt"/>
</dbReference>
<evidence type="ECO:0000256" key="1">
    <source>
        <dbReference type="SAM" id="MobiDB-lite"/>
    </source>
</evidence>
<organism evidence="2 3">
    <name type="scientific">Cyberlindnera jadinii (strain ATCC 18201 / CBS 1600 / BCRC 20928 / JCM 3617 / NBRC 0987 / NRRL Y-1542)</name>
    <name type="common">Torula yeast</name>
    <name type="synonym">Candida utilis</name>
    <dbReference type="NCBI Taxonomy" id="983966"/>
    <lineage>
        <taxon>Eukaryota</taxon>
        <taxon>Fungi</taxon>
        <taxon>Dikarya</taxon>
        <taxon>Ascomycota</taxon>
        <taxon>Saccharomycotina</taxon>
        <taxon>Saccharomycetes</taxon>
        <taxon>Phaffomycetales</taxon>
        <taxon>Phaffomycetaceae</taxon>
        <taxon>Cyberlindnera</taxon>
    </lineage>
</organism>
<accession>A0A1E4RZH9</accession>
<protein>
    <submittedName>
        <fullName evidence="2">WD40 repeat-like protein</fullName>
    </submittedName>
</protein>
<dbReference type="EMBL" id="KV453934">
    <property type="protein sequence ID" value="ODV72656.1"/>
    <property type="molecule type" value="Genomic_DNA"/>
</dbReference>
<dbReference type="InterPro" id="IPR052779">
    <property type="entry name" value="WDR62"/>
</dbReference>
<dbReference type="InterPro" id="IPR036322">
    <property type="entry name" value="WD40_repeat_dom_sf"/>
</dbReference>
<dbReference type="OrthoDB" id="6252103at2759"/>
<dbReference type="AlphaFoldDB" id="A0A1E4RZH9"/>
<dbReference type="Pfam" id="PF00400">
    <property type="entry name" value="WD40"/>
    <property type="match status" value="1"/>
</dbReference>
<dbReference type="PANTHER" id="PTHR45589:SF1">
    <property type="entry name" value="WD REPEAT DOMAIN 62, ISOFORM G"/>
    <property type="match status" value="1"/>
</dbReference>